<dbReference type="InterPro" id="IPR019734">
    <property type="entry name" value="TPR_rpt"/>
</dbReference>
<dbReference type="InterPro" id="IPR051685">
    <property type="entry name" value="Ycf3/AcsC/BcsC/TPR_MFPF"/>
</dbReference>
<evidence type="ECO:0000313" key="3">
    <source>
        <dbReference type="Proteomes" id="UP000239239"/>
    </source>
</evidence>
<evidence type="ECO:0000313" key="2">
    <source>
        <dbReference type="EMBL" id="PPK31368.1"/>
    </source>
</evidence>
<organism evidence="2 3">
    <name type="scientific">Legionella pneumophila</name>
    <dbReference type="NCBI Taxonomy" id="446"/>
    <lineage>
        <taxon>Bacteria</taxon>
        <taxon>Pseudomonadati</taxon>
        <taxon>Pseudomonadota</taxon>
        <taxon>Gammaproteobacteria</taxon>
        <taxon>Legionellales</taxon>
        <taxon>Legionellaceae</taxon>
        <taxon>Legionella</taxon>
    </lineage>
</organism>
<accession>A0A2S6F1Q9</accession>
<reference evidence="2 3" key="1">
    <citation type="submission" date="2018-02" db="EMBL/GenBank/DDBJ databases">
        <title>Draft genome sequences of four Legionella pneumophila clinical strains isolated in Ontario.</title>
        <authorList>
            <person name="Fortuna A."/>
            <person name="Ramnarine R."/>
            <person name="Li A."/>
            <person name="Frantz C."/>
            <person name="Mallo G."/>
        </authorList>
    </citation>
    <scope>NUCLEOTIDE SEQUENCE [LARGE SCALE GENOMIC DNA]</scope>
    <source>
        <strain evidence="2 3">LG61</strain>
    </source>
</reference>
<proteinExistence type="predicted"/>
<dbReference type="Pfam" id="PF19413">
    <property type="entry name" value="YaiO"/>
    <property type="match status" value="1"/>
</dbReference>
<dbReference type="PROSITE" id="PS50005">
    <property type="entry name" value="TPR"/>
    <property type="match status" value="1"/>
</dbReference>
<sequence>MSFKLVLLSFILLFFFQFEICFADPNQIKTNTTLEEIKAAYKKKNFDQTIKLSQDYLSAFPKDVDVSLYKGLAFSQLNQCDKAIPVFNSVLDSYPQYLDARLGLINCLLKSNNYSQALETVEQGLTINPHHSELLFLKAKILFLLDRKQEARTVLNQNLKYNPANQQSILLLNNMEKEEKSESAKQFVNEIGSTQTSKRVLLPGRRNLELVTDEIKRPKLIMGAFMDNMSVNIPRQYWNLSNFYGYWVNSLGAFGGSVNYATRYNQNATQLEVDAYPNIGKYATLDLTYAYANKPELFPDELESGELHIYFPYEIDASFGGAHREIAHFTLNSVTGSINKFIGNYYFNFRPIHFIPGSGPTSTLYRFGVRRYGEDPNQYIGFVYMDGTSPDLTDLLTVDFIKIKDRLFLFEVQQPLNKTISIQYGIGYEEMLYPKQLLRTLVHFDLGLKAGFL</sequence>
<gene>
    <name evidence="2" type="ORF">C3928_04850</name>
</gene>
<comment type="caution">
    <text evidence="2">The sequence shown here is derived from an EMBL/GenBank/DDBJ whole genome shotgun (WGS) entry which is preliminary data.</text>
</comment>
<dbReference type="PANTHER" id="PTHR44943:SF8">
    <property type="entry name" value="TPR REPEAT-CONTAINING PROTEIN MJ0263"/>
    <property type="match status" value="1"/>
</dbReference>
<dbReference type="AlphaFoldDB" id="A0A2S6F1Q9"/>
<dbReference type="EMBL" id="PQWY01000010">
    <property type="protein sequence ID" value="PPK31368.1"/>
    <property type="molecule type" value="Genomic_DNA"/>
</dbReference>
<dbReference type="OrthoDB" id="5630779at2"/>
<dbReference type="SMART" id="SM00028">
    <property type="entry name" value="TPR"/>
    <property type="match status" value="3"/>
</dbReference>
<name>A0A2S6F1Q9_LEGPN</name>
<dbReference type="Gene3D" id="1.25.40.10">
    <property type="entry name" value="Tetratricopeptide repeat domain"/>
    <property type="match status" value="1"/>
</dbReference>
<dbReference type="InterPro" id="IPR030887">
    <property type="entry name" value="Beta-barrel_YaiO"/>
</dbReference>
<feature type="domain" description="YaiO beta-barrel" evidence="1">
    <location>
        <begin position="237"/>
        <end position="391"/>
    </location>
</feature>
<dbReference type="NCBIfam" id="TIGR04390">
    <property type="entry name" value="OMP_YaiO_dom"/>
    <property type="match status" value="1"/>
</dbReference>
<dbReference type="PANTHER" id="PTHR44943">
    <property type="entry name" value="CELLULOSE SYNTHASE OPERON PROTEIN C"/>
    <property type="match status" value="1"/>
</dbReference>
<dbReference type="RefSeq" id="WP_050598191.1">
    <property type="nucleotide sequence ID" value="NZ_JADRPP010000003.1"/>
</dbReference>
<dbReference type="Pfam" id="PF14559">
    <property type="entry name" value="TPR_19"/>
    <property type="match status" value="1"/>
</dbReference>
<protein>
    <submittedName>
        <fullName evidence="2">YaiO family outer membrane beta-barrel protein</fullName>
    </submittedName>
</protein>
<dbReference type="SUPFAM" id="SSF48452">
    <property type="entry name" value="TPR-like"/>
    <property type="match status" value="1"/>
</dbReference>
<dbReference type="InterPro" id="IPR011990">
    <property type="entry name" value="TPR-like_helical_dom_sf"/>
</dbReference>
<dbReference type="Proteomes" id="UP000239239">
    <property type="component" value="Unassembled WGS sequence"/>
</dbReference>
<evidence type="ECO:0000259" key="1">
    <source>
        <dbReference type="Pfam" id="PF19413"/>
    </source>
</evidence>